<keyword evidence="2" id="KW-1185">Reference proteome</keyword>
<name>A0ABY8JU74_9ACTN</name>
<accession>A0ABY8JU74</accession>
<dbReference type="EMBL" id="CP121682">
    <property type="protein sequence ID" value="WGD38994.1"/>
    <property type="molecule type" value="Genomic_DNA"/>
</dbReference>
<sequence length="198" mass="21980">MYELLIIAVFVATLAVVALRPQRADAHCDTMEGPTAKDGVRALESADLDHALKWIAPDGETELREVFERSLAARKLGPEAQEVADRWFLENLVRIHRAGEGAAFTGLLPAGTPVEEKVAAADRSVDEGDLRPLAGLIPTERWPELERRFAKVLEHRDYDPHDMDAARAYVEAYVNFFKFAEGHDHDHAHAHAGHGHGH</sequence>
<evidence type="ECO:0000313" key="1">
    <source>
        <dbReference type="EMBL" id="WGD38994.1"/>
    </source>
</evidence>
<dbReference type="InterPro" id="IPR045613">
    <property type="entry name" value="DUF6448"/>
</dbReference>
<proteinExistence type="predicted"/>
<gene>
    <name evidence="1" type="ORF">PYS65_01735</name>
</gene>
<dbReference type="RefSeq" id="WP_279331911.1">
    <property type="nucleotide sequence ID" value="NZ_CP121682.1"/>
</dbReference>
<evidence type="ECO:0000313" key="2">
    <source>
        <dbReference type="Proteomes" id="UP001216440"/>
    </source>
</evidence>
<reference evidence="1 2" key="1">
    <citation type="submission" date="2023-03" db="EMBL/GenBank/DDBJ databases">
        <authorList>
            <person name="Mo P."/>
        </authorList>
    </citation>
    <scope>NUCLEOTIDE SEQUENCE [LARGE SCALE GENOMIC DNA]</scope>
    <source>
        <strain evidence="1 2">HUAS 5</strain>
    </source>
</reference>
<organism evidence="1 2">
    <name type="scientific">Streptomyces cathayae</name>
    <dbReference type="NCBI Taxonomy" id="3031124"/>
    <lineage>
        <taxon>Bacteria</taxon>
        <taxon>Bacillati</taxon>
        <taxon>Actinomycetota</taxon>
        <taxon>Actinomycetes</taxon>
        <taxon>Kitasatosporales</taxon>
        <taxon>Streptomycetaceae</taxon>
        <taxon>Streptomyces</taxon>
    </lineage>
</organism>
<dbReference type="Proteomes" id="UP001216440">
    <property type="component" value="Chromosome"/>
</dbReference>
<dbReference type="Pfam" id="PF20046">
    <property type="entry name" value="DUF6448"/>
    <property type="match status" value="1"/>
</dbReference>
<protein>
    <submittedName>
        <fullName evidence="1">DUF6448 family protein</fullName>
    </submittedName>
</protein>